<dbReference type="SMART" id="SM00271">
    <property type="entry name" value="DnaJ"/>
    <property type="match status" value="1"/>
</dbReference>
<evidence type="ECO:0000259" key="2">
    <source>
        <dbReference type="PROSITE" id="PS50076"/>
    </source>
</evidence>
<feature type="domain" description="J" evidence="2">
    <location>
        <begin position="7"/>
        <end position="68"/>
    </location>
</feature>
<gene>
    <name evidence="3" type="primary">dnaJ_2</name>
    <name evidence="3" type="ORF">BN1051_02036</name>
</gene>
<dbReference type="PRINTS" id="PR00625">
    <property type="entry name" value="JDOMAIN"/>
</dbReference>
<dbReference type="PROSITE" id="PS50076">
    <property type="entry name" value="DNAJ_2"/>
    <property type="match status" value="1"/>
</dbReference>
<dbReference type="InterPro" id="IPR001623">
    <property type="entry name" value="DnaJ_domain"/>
</dbReference>
<sequence length="321" mass="34195">MSPSGRTHYDVLGLAPNATAAEIKAAWRRAARDFHPDRGGSDARFHLAAEAYEVLSDPARRADYDRRLGRGAGDEPHAARPAGTAAHPGAGAAAASPAQVLNRPPQFSPDFSPSQPPVLPLALAGRQVHGEPRRPGVLQRMGAAGSRWEAEQRTVALLEQVLLPDYPSARLVSGLRIPDTGPRGGMLDIGHVVMGGYRMAVIGSAMASSGHYRWDGRQLRTAGRAPGLQHLPEAVRTLQARFGEFNVAGWLVLHDPRGNPFEPVIDYPPQAAGTPRSAPADVRPVNAGTLGRALRRFFSEGPKPAVVRLPVLGALIEAADR</sequence>
<dbReference type="InterPro" id="IPR050817">
    <property type="entry name" value="DjlA_DnaK_co-chaperone"/>
</dbReference>
<evidence type="ECO:0000256" key="1">
    <source>
        <dbReference type="SAM" id="MobiDB-lite"/>
    </source>
</evidence>
<evidence type="ECO:0000313" key="3">
    <source>
        <dbReference type="EMBL" id="CEA08679.1"/>
    </source>
</evidence>
<dbReference type="PANTHER" id="PTHR24074">
    <property type="entry name" value="CO-CHAPERONE PROTEIN DJLA"/>
    <property type="match status" value="1"/>
</dbReference>
<dbReference type="PROSITE" id="PS00636">
    <property type="entry name" value="DNAJ_1"/>
    <property type="match status" value="1"/>
</dbReference>
<reference evidence="3" key="1">
    <citation type="submission" date="2014-07" db="EMBL/GenBank/DDBJ databases">
        <authorList>
            <person name="Urmite Genomes Urmite Genomes"/>
        </authorList>
    </citation>
    <scope>NUCLEOTIDE SEQUENCE</scope>
    <source>
        <strain evidence="3">11W110_air</strain>
    </source>
</reference>
<dbReference type="Pfam" id="PF00226">
    <property type="entry name" value="DnaJ"/>
    <property type="match status" value="1"/>
</dbReference>
<proteinExistence type="predicted"/>
<dbReference type="Gene3D" id="1.10.287.110">
    <property type="entry name" value="DnaJ domain"/>
    <property type="match status" value="1"/>
</dbReference>
<dbReference type="InterPro" id="IPR036869">
    <property type="entry name" value="J_dom_sf"/>
</dbReference>
<dbReference type="CDD" id="cd06257">
    <property type="entry name" value="DnaJ"/>
    <property type="match status" value="1"/>
</dbReference>
<organism evidence="3">
    <name type="scientific">Arthrobacter saudimassiliensis</name>
    <dbReference type="NCBI Taxonomy" id="1461584"/>
    <lineage>
        <taxon>Bacteria</taxon>
        <taxon>Bacillati</taxon>
        <taxon>Actinomycetota</taxon>
        <taxon>Actinomycetes</taxon>
        <taxon>Micrococcales</taxon>
        <taxon>Micrococcaceae</taxon>
        <taxon>Arthrobacter</taxon>
    </lineage>
</organism>
<protein>
    <submittedName>
        <fullName evidence="3">Chaperone protein DnaJ</fullName>
    </submittedName>
</protein>
<dbReference type="SUPFAM" id="SSF46565">
    <property type="entry name" value="Chaperone J-domain"/>
    <property type="match status" value="1"/>
</dbReference>
<accession>A0A078MQY5</accession>
<dbReference type="AlphaFoldDB" id="A0A078MQY5"/>
<feature type="compositionally biased region" description="Low complexity" evidence="1">
    <location>
        <begin position="79"/>
        <end position="113"/>
    </location>
</feature>
<feature type="compositionally biased region" description="Basic and acidic residues" evidence="1">
    <location>
        <begin position="66"/>
        <end position="78"/>
    </location>
</feature>
<name>A0A078MQY5_9MICC</name>
<dbReference type="PATRIC" id="fig|1461584.3.peg.2013"/>
<feature type="region of interest" description="Disordered" evidence="1">
    <location>
        <begin position="66"/>
        <end position="116"/>
    </location>
</feature>
<dbReference type="EMBL" id="LN483071">
    <property type="protein sequence ID" value="CEA08679.1"/>
    <property type="molecule type" value="Genomic_DNA"/>
</dbReference>
<dbReference type="InterPro" id="IPR018253">
    <property type="entry name" value="DnaJ_domain_CS"/>
</dbReference>